<evidence type="ECO:0000256" key="1">
    <source>
        <dbReference type="SAM" id="MobiDB-lite"/>
    </source>
</evidence>
<feature type="region of interest" description="Disordered" evidence="1">
    <location>
        <begin position="49"/>
        <end position="104"/>
    </location>
</feature>
<feature type="compositionally biased region" description="Low complexity" evidence="1">
    <location>
        <begin position="63"/>
        <end position="94"/>
    </location>
</feature>
<reference evidence="2" key="1">
    <citation type="submission" date="2018-04" db="EMBL/GenBank/DDBJ databases">
        <title>WGS assembly of Panicum hallii.</title>
        <authorList>
            <person name="Lovell J."/>
            <person name="Jenkins J."/>
            <person name="Lowry D."/>
            <person name="Mamidi S."/>
            <person name="Sreedasyam A."/>
            <person name="Weng X."/>
            <person name="Barry K."/>
            <person name="Bonette J."/>
            <person name="Campitelli B."/>
            <person name="Daum C."/>
            <person name="Gordon S."/>
            <person name="Gould B."/>
            <person name="Lipzen A."/>
            <person name="Macqueen A."/>
            <person name="Palacio-Mejia J."/>
            <person name="Plott C."/>
            <person name="Shakirov E."/>
            <person name="Shu S."/>
            <person name="Yoshinaga Y."/>
            <person name="Zane M."/>
            <person name="Rokhsar D."/>
            <person name="Grimwood J."/>
            <person name="Schmutz J."/>
            <person name="Juenger T."/>
        </authorList>
    </citation>
    <scope>NUCLEOTIDE SEQUENCE [LARGE SCALE GENOMIC DNA]</scope>
    <source>
        <strain evidence="2">FIL2</strain>
    </source>
</reference>
<dbReference type="Proteomes" id="UP000243499">
    <property type="component" value="Chromosome 2"/>
</dbReference>
<proteinExistence type="predicted"/>
<accession>A0A2T8KP42</accession>
<gene>
    <name evidence="2" type="ORF">PAHAL_2G145600</name>
</gene>
<organism evidence="2">
    <name type="scientific">Panicum hallii</name>
    <dbReference type="NCBI Taxonomy" id="206008"/>
    <lineage>
        <taxon>Eukaryota</taxon>
        <taxon>Viridiplantae</taxon>
        <taxon>Streptophyta</taxon>
        <taxon>Embryophyta</taxon>
        <taxon>Tracheophyta</taxon>
        <taxon>Spermatophyta</taxon>
        <taxon>Magnoliopsida</taxon>
        <taxon>Liliopsida</taxon>
        <taxon>Poales</taxon>
        <taxon>Poaceae</taxon>
        <taxon>PACMAD clade</taxon>
        <taxon>Panicoideae</taxon>
        <taxon>Panicodae</taxon>
        <taxon>Paniceae</taxon>
        <taxon>Panicinae</taxon>
        <taxon>Panicum</taxon>
        <taxon>Panicum sect. Panicum</taxon>
    </lineage>
</organism>
<dbReference type="EMBL" id="CM008047">
    <property type="protein sequence ID" value="PVH63957.1"/>
    <property type="molecule type" value="Genomic_DNA"/>
</dbReference>
<name>A0A2T8KP42_9POAL</name>
<dbReference type="Gramene" id="PVH63957">
    <property type="protein sequence ID" value="PVH63957"/>
    <property type="gene ID" value="PAHAL_2G145600"/>
</dbReference>
<dbReference type="AlphaFoldDB" id="A0A2T8KP42"/>
<sequence length="131" mass="13866">MQKQTDLIQRLSLPSKLTILHFPVWALPPTSSNSLTCCFPAARALSQAGPARAQRGSLGGGATSTARTTSSTRATRMPSSRSSSAAPARAARSTPGGGEDDFFGQFNLMPTRKVRDENTNILISLNLVMSS</sequence>
<protein>
    <submittedName>
        <fullName evidence="2">Uncharacterized protein</fullName>
    </submittedName>
</protein>
<evidence type="ECO:0000313" key="2">
    <source>
        <dbReference type="EMBL" id="PVH63957.1"/>
    </source>
</evidence>